<comment type="caution">
    <text evidence="2">The sequence shown here is derived from an EMBL/GenBank/DDBJ whole genome shotgun (WGS) entry which is preliminary data.</text>
</comment>
<keyword evidence="1" id="KW-1133">Transmembrane helix</keyword>
<evidence type="ECO:0000313" key="3">
    <source>
        <dbReference type="Proteomes" id="UP001172142"/>
    </source>
</evidence>
<dbReference type="RefSeq" id="WP_301854449.1">
    <property type="nucleotide sequence ID" value="NZ_JAUJWU010000001.1"/>
</dbReference>
<gene>
    <name evidence="2" type="ORF">QWY13_00220</name>
</gene>
<feature type="transmembrane region" description="Helical" evidence="1">
    <location>
        <begin position="84"/>
        <end position="103"/>
    </location>
</feature>
<keyword evidence="1" id="KW-0472">Membrane</keyword>
<feature type="transmembrane region" description="Helical" evidence="1">
    <location>
        <begin position="115"/>
        <end position="135"/>
    </location>
</feature>
<feature type="transmembrane region" description="Helical" evidence="1">
    <location>
        <begin position="54"/>
        <end position="72"/>
    </location>
</feature>
<proteinExistence type="predicted"/>
<keyword evidence="3" id="KW-1185">Reference proteome</keyword>
<accession>A0ABT8N7N9</accession>
<dbReference type="Pfam" id="PF13789">
    <property type="entry name" value="DUF4181"/>
    <property type="match status" value="1"/>
</dbReference>
<feature type="transmembrane region" description="Helical" evidence="1">
    <location>
        <begin position="12"/>
        <end position="34"/>
    </location>
</feature>
<protein>
    <submittedName>
        <fullName evidence="2">DUF4181 domain-containing protein</fullName>
    </submittedName>
</protein>
<reference evidence="2 3" key="1">
    <citation type="submission" date="2023-07" db="EMBL/GenBank/DDBJ databases">
        <title>Novel species in genus Planococcus.</title>
        <authorList>
            <person name="Ning S."/>
        </authorList>
    </citation>
    <scope>NUCLEOTIDE SEQUENCE [LARGE SCALE GENOMIC DNA]</scope>
    <source>
        <strain evidence="2 3">N017</strain>
    </source>
</reference>
<dbReference type="InterPro" id="IPR025441">
    <property type="entry name" value="DUF4181"/>
</dbReference>
<evidence type="ECO:0000256" key="1">
    <source>
        <dbReference type="SAM" id="Phobius"/>
    </source>
</evidence>
<name>A0ABT8N7N9_9BACL</name>
<organism evidence="2 3">
    <name type="scientific">Planococcus shenhongbingii</name>
    <dbReference type="NCBI Taxonomy" id="3058398"/>
    <lineage>
        <taxon>Bacteria</taxon>
        <taxon>Bacillati</taxon>
        <taxon>Bacillota</taxon>
        <taxon>Bacilli</taxon>
        <taxon>Bacillales</taxon>
        <taxon>Caryophanaceae</taxon>
        <taxon>Planococcus</taxon>
    </lineage>
</organism>
<evidence type="ECO:0000313" key="2">
    <source>
        <dbReference type="EMBL" id="MDN7243894.1"/>
    </source>
</evidence>
<dbReference type="Proteomes" id="UP001172142">
    <property type="component" value="Unassembled WGS sequence"/>
</dbReference>
<dbReference type="EMBL" id="JAUJWU010000001">
    <property type="protein sequence ID" value="MDN7243894.1"/>
    <property type="molecule type" value="Genomic_DNA"/>
</dbReference>
<keyword evidence="1" id="KW-0812">Transmembrane</keyword>
<sequence length="142" mass="16569">MYGIDPSFWLKLLLILAVFFVLMAGFNAIVRRWLGVEKPKAFSHNPVNEKHEKIDWSIRIFFIGAMVLGYFINVTRPPQESYLLLNPLFLLFVLGYVTEIVRAAMESRYAKNPNAYIYTISQLIFTTAFLILLFITDFFNLF</sequence>